<sequence length="454" mass="51304">MWTPDSWQKCPVEQQADYSDNHRLQQVTHELSSLPPLVSAHEVDRLQSYIAQAARGEVFLLQGGDCAESFEDCNPATIHRKLNVMLQMSLMLMYGLGKPVIRVGRMAGQYAKPRSAHTETVDGVSLPAYRGDLINQSDFNQQSRQPDPDRLLKGYSLASLTLNYIRAHSDQQLSDLLLPERWSANELLGATAQTWQQKMLDEALQAYTLIERLSPQALFPLTEFFTCHEALHLHYEQALSRQTNNQWYNLSTHLPWVGMRTAKPDSGHIEYLKGIENPIAIKVGPRMSVEWLLQILATINPNNIPGRVTLITRMGHRQIHQKLPPLIEALQHHQTAVTWICDPMHGNTELTRSGVKTRFFHKITEELQSAFKIHQQLGSTLGGVHLELTGDAVTECIGGTCAIAENDLSRAYHSLVDPRLNLHQSLELTLDFLKLTQEQGIKSGFQQQTSSIYR</sequence>
<keyword evidence="2 4" id="KW-0808">Transferase</keyword>
<keyword evidence="3" id="KW-0104">Cadmium</keyword>
<accession>A0AA51RSD3</accession>
<feature type="binding site" evidence="3">
    <location>
        <position position="417"/>
    </location>
    <ligand>
        <name>Mn(2+)</name>
        <dbReference type="ChEBI" id="CHEBI:29035"/>
    </ligand>
</feature>
<feature type="binding site" evidence="3">
    <location>
        <position position="66"/>
    </location>
    <ligand>
        <name>Mn(2+)</name>
        <dbReference type="ChEBI" id="CHEBI:29035"/>
    </ligand>
</feature>
<dbReference type="SUPFAM" id="SSF51569">
    <property type="entry name" value="Aldolase"/>
    <property type="match status" value="1"/>
</dbReference>
<dbReference type="PANTHER" id="PTHR21337">
    <property type="entry name" value="PHOSPHO-2-DEHYDRO-3-DEOXYHEPTONATE ALDOLASE 1, 2"/>
    <property type="match status" value="1"/>
</dbReference>
<dbReference type="Pfam" id="PF01474">
    <property type="entry name" value="DAHP_synth_2"/>
    <property type="match status" value="1"/>
</dbReference>
<name>A0AA51RSD3_9GAMM</name>
<comment type="cofactor">
    <cofactor evidence="3">
        <name>Mn(2+)</name>
        <dbReference type="ChEBI" id="CHEBI:29035"/>
    </cofactor>
    <cofactor evidence="3">
        <name>Co(2+)</name>
        <dbReference type="ChEBI" id="CHEBI:48828"/>
    </cofactor>
    <cofactor evidence="3">
        <name>Cd(2+)</name>
        <dbReference type="ChEBI" id="CHEBI:48775"/>
    </cofactor>
    <text evidence="3">Binds 1 divalent cation per subunit. The enzyme is active with manganese, cobalt or cadmium ions.</text>
</comment>
<feature type="binding site" evidence="3">
    <location>
        <position position="345"/>
    </location>
    <ligand>
        <name>Mn(2+)</name>
        <dbReference type="ChEBI" id="CHEBI:29035"/>
    </ligand>
</feature>
<protein>
    <recommendedName>
        <fullName evidence="4">Phospho-2-dehydro-3-deoxyheptonate aldolase</fullName>
        <ecNumber evidence="4">2.5.1.54</ecNumber>
    </recommendedName>
</protein>
<feature type="binding site" evidence="3">
    <location>
        <position position="105"/>
    </location>
    <ligand>
        <name>phosphoenolpyruvate</name>
        <dbReference type="ChEBI" id="CHEBI:58702"/>
    </ligand>
</feature>
<feature type="binding site" evidence="3">
    <location>
        <position position="313"/>
    </location>
    <ligand>
        <name>phosphoenolpyruvate</name>
        <dbReference type="ChEBI" id="CHEBI:58702"/>
    </ligand>
</feature>
<dbReference type="PANTHER" id="PTHR21337:SF0">
    <property type="entry name" value="PHOSPHO-2-DEHYDRO-3-DEOXYHEPTONATE ALDOLASE"/>
    <property type="match status" value="1"/>
</dbReference>
<evidence type="ECO:0000256" key="1">
    <source>
        <dbReference type="ARBA" id="ARBA00008911"/>
    </source>
</evidence>
<evidence type="ECO:0000313" key="6">
    <source>
        <dbReference type="Proteomes" id="UP001239782"/>
    </source>
</evidence>
<comment type="similarity">
    <text evidence="1 4">Belongs to the class-II DAHP synthase family.</text>
</comment>
<dbReference type="InterPro" id="IPR013785">
    <property type="entry name" value="Aldolase_TIM"/>
</dbReference>
<dbReference type="EMBL" id="CP133548">
    <property type="protein sequence ID" value="WMS86645.1"/>
    <property type="molecule type" value="Genomic_DNA"/>
</dbReference>
<keyword evidence="3" id="KW-0170">Cobalt</keyword>
<evidence type="ECO:0000256" key="4">
    <source>
        <dbReference type="RuleBase" id="RU363071"/>
    </source>
</evidence>
<dbReference type="EC" id="2.5.1.54" evidence="4"/>
<dbReference type="Proteomes" id="UP001239782">
    <property type="component" value="Chromosome"/>
</dbReference>
<feature type="binding site" evidence="3">
    <location>
        <position position="282"/>
    </location>
    <ligand>
        <name>phosphoenolpyruvate</name>
        <dbReference type="ChEBI" id="CHEBI:58702"/>
    </ligand>
</feature>
<evidence type="ECO:0000256" key="2">
    <source>
        <dbReference type="ARBA" id="ARBA00022679"/>
    </source>
</evidence>
<evidence type="ECO:0000313" key="5">
    <source>
        <dbReference type="EMBL" id="WMS86645.1"/>
    </source>
</evidence>
<keyword evidence="3" id="KW-0464">Manganese</keyword>
<organism evidence="5 6">
    <name type="scientific">Pleionea litopenaei</name>
    <dbReference type="NCBI Taxonomy" id="3070815"/>
    <lineage>
        <taxon>Bacteria</taxon>
        <taxon>Pseudomonadati</taxon>
        <taxon>Pseudomonadota</taxon>
        <taxon>Gammaproteobacteria</taxon>
        <taxon>Oceanospirillales</taxon>
        <taxon>Pleioneaceae</taxon>
        <taxon>Pleionea</taxon>
    </lineage>
</organism>
<evidence type="ECO:0000256" key="3">
    <source>
        <dbReference type="PIRSR" id="PIRSR602480-1"/>
    </source>
</evidence>
<dbReference type="GO" id="GO:0003849">
    <property type="term" value="F:3-deoxy-7-phosphoheptulonate synthase activity"/>
    <property type="evidence" value="ECO:0007669"/>
    <property type="project" value="UniProtKB-EC"/>
</dbReference>
<reference evidence="5 6" key="1">
    <citation type="submission" date="2023-08" db="EMBL/GenBank/DDBJ databases">
        <title>Pleionea litopenaei sp. nov., isolated from stomach of juvenile Litopenaeus vannamei.</title>
        <authorList>
            <person name="Rho A.M."/>
            <person name="Hwang C.Y."/>
        </authorList>
    </citation>
    <scope>NUCLEOTIDE SEQUENCE [LARGE SCALE GENOMIC DNA]</scope>
    <source>
        <strain evidence="5 6">HL-JVS1</strain>
    </source>
</reference>
<gene>
    <name evidence="5" type="ORF">Q9312_15595</name>
</gene>
<dbReference type="RefSeq" id="WP_309201790.1">
    <property type="nucleotide sequence ID" value="NZ_CP133548.1"/>
</dbReference>
<dbReference type="AlphaFoldDB" id="A0AA51RSD3"/>
<dbReference type="KEGG" id="plei:Q9312_15595"/>
<proteinExistence type="inferred from homology"/>
<keyword evidence="6" id="KW-1185">Reference proteome</keyword>
<dbReference type="Gene3D" id="3.20.20.70">
    <property type="entry name" value="Aldolase class I"/>
    <property type="match status" value="1"/>
</dbReference>
<dbReference type="InterPro" id="IPR002480">
    <property type="entry name" value="DAHP_synth_2"/>
</dbReference>
<dbReference type="GO" id="GO:0009073">
    <property type="term" value="P:aromatic amino acid family biosynthetic process"/>
    <property type="evidence" value="ECO:0007669"/>
    <property type="project" value="InterPro"/>
</dbReference>
<comment type="catalytic activity">
    <reaction evidence="4">
        <text>D-erythrose 4-phosphate + phosphoenolpyruvate + H2O = 7-phospho-2-dehydro-3-deoxy-D-arabino-heptonate + phosphate</text>
        <dbReference type="Rhea" id="RHEA:14717"/>
        <dbReference type="ChEBI" id="CHEBI:15377"/>
        <dbReference type="ChEBI" id="CHEBI:16897"/>
        <dbReference type="ChEBI" id="CHEBI:43474"/>
        <dbReference type="ChEBI" id="CHEBI:58394"/>
        <dbReference type="ChEBI" id="CHEBI:58702"/>
        <dbReference type="EC" id="2.5.1.54"/>
    </reaction>
</comment>
<feature type="binding site" evidence="3">
    <location>
        <position position="387"/>
    </location>
    <ligand>
        <name>Mn(2+)</name>
        <dbReference type="ChEBI" id="CHEBI:29035"/>
    </ligand>
</feature>